<name>A0A9Q0M4Q4_BLOTA</name>
<feature type="domain" description="CRAL-TRIO" evidence="1">
    <location>
        <begin position="100"/>
        <end position="246"/>
    </location>
</feature>
<dbReference type="SMART" id="SM00516">
    <property type="entry name" value="SEC14"/>
    <property type="match status" value="1"/>
</dbReference>
<dbReference type="PANTHER" id="PTHR46384">
    <property type="entry name" value="MOTILE SPERM DOMAIN-CONTAINING PROTEIN 2"/>
    <property type="match status" value="1"/>
</dbReference>
<dbReference type="PROSITE" id="PS50191">
    <property type="entry name" value="CRAL_TRIO"/>
    <property type="match status" value="1"/>
</dbReference>
<dbReference type="SUPFAM" id="SSF46938">
    <property type="entry name" value="CRAL/TRIO N-terminal domain"/>
    <property type="match status" value="1"/>
</dbReference>
<accession>A0A9Q0M4Q4</accession>
<dbReference type="Proteomes" id="UP001142055">
    <property type="component" value="Chromosome 2"/>
</dbReference>
<dbReference type="InterPro" id="IPR053012">
    <property type="entry name" value="ER-organelle_contact"/>
</dbReference>
<proteinExistence type="predicted"/>
<evidence type="ECO:0000313" key="2">
    <source>
        <dbReference type="EMBL" id="KAJ6218849.1"/>
    </source>
</evidence>
<sequence length="295" mass="35194">METSKQSSSTTKDEAELKLSIENVRKQFLLEASKEPDLYYQCDIESVKSDQWWTERFIKWNQRNETNALKQMLNTFRWRKSFGIHDRTAIDIPREFVKAAGIFPYGNDHKNRPILYIRVKVYQNIQQLKEFFQQFVAGIVNHVDQLGGRNGFVVVYDASEAGWRNLDYEFIQFLLQLFQHYYPYGLRYIIFYKFSKILQPFWKLSRLVLGSASRTFHFCNTAEELAAFIPKQYILRYMGGESDFDFTDYVEVRNAPSVRELAVRYGFTVEEVNKFIAIFEEQFRETDRIRNIKKK</sequence>
<dbReference type="CDD" id="cd00170">
    <property type="entry name" value="SEC14"/>
    <property type="match status" value="1"/>
</dbReference>
<dbReference type="OMA" id="FIWHAIN"/>
<dbReference type="InterPro" id="IPR001251">
    <property type="entry name" value="CRAL-TRIO_dom"/>
</dbReference>
<dbReference type="GO" id="GO:0012505">
    <property type="term" value="C:endomembrane system"/>
    <property type="evidence" value="ECO:0007669"/>
    <property type="project" value="TreeGrafter"/>
</dbReference>
<dbReference type="Gene3D" id="3.40.525.10">
    <property type="entry name" value="CRAL-TRIO lipid binding domain"/>
    <property type="match status" value="1"/>
</dbReference>
<gene>
    <name evidence="2" type="ORF">RDWZM_004661</name>
</gene>
<keyword evidence="3" id="KW-1185">Reference proteome</keyword>
<evidence type="ECO:0000259" key="1">
    <source>
        <dbReference type="PROSITE" id="PS50191"/>
    </source>
</evidence>
<protein>
    <recommendedName>
        <fullName evidence="1">CRAL-TRIO domain-containing protein</fullName>
    </recommendedName>
</protein>
<dbReference type="AlphaFoldDB" id="A0A9Q0M4Q4"/>
<evidence type="ECO:0000313" key="3">
    <source>
        <dbReference type="Proteomes" id="UP001142055"/>
    </source>
</evidence>
<organism evidence="2 3">
    <name type="scientific">Blomia tropicalis</name>
    <name type="common">Mite</name>
    <dbReference type="NCBI Taxonomy" id="40697"/>
    <lineage>
        <taxon>Eukaryota</taxon>
        <taxon>Metazoa</taxon>
        <taxon>Ecdysozoa</taxon>
        <taxon>Arthropoda</taxon>
        <taxon>Chelicerata</taxon>
        <taxon>Arachnida</taxon>
        <taxon>Acari</taxon>
        <taxon>Acariformes</taxon>
        <taxon>Sarcoptiformes</taxon>
        <taxon>Astigmata</taxon>
        <taxon>Glycyphagoidea</taxon>
        <taxon>Echimyopodidae</taxon>
        <taxon>Blomia</taxon>
    </lineage>
</organism>
<dbReference type="Pfam" id="PF00650">
    <property type="entry name" value="CRAL_TRIO"/>
    <property type="match status" value="1"/>
</dbReference>
<dbReference type="PANTHER" id="PTHR46384:SF1">
    <property type="entry name" value="MOTILE SPERM DOMAIN-CONTAINING PROTEIN 2"/>
    <property type="match status" value="1"/>
</dbReference>
<dbReference type="InterPro" id="IPR036865">
    <property type="entry name" value="CRAL-TRIO_dom_sf"/>
</dbReference>
<dbReference type="SUPFAM" id="SSF52087">
    <property type="entry name" value="CRAL/TRIO domain"/>
    <property type="match status" value="1"/>
</dbReference>
<dbReference type="InterPro" id="IPR036273">
    <property type="entry name" value="CRAL/TRIO_N_dom_sf"/>
</dbReference>
<comment type="caution">
    <text evidence="2">The sequence shown here is derived from an EMBL/GenBank/DDBJ whole genome shotgun (WGS) entry which is preliminary data.</text>
</comment>
<reference evidence="2" key="1">
    <citation type="submission" date="2022-12" db="EMBL/GenBank/DDBJ databases">
        <title>Genome assemblies of Blomia tropicalis.</title>
        <authorList>
            <person name="Cui Y."/>
        </authorList>
    </citation>
    <scope>NUCLEOTIDE SEQUENCE</scope>
    <source>
        <tissue evidence="2">Adult mites</tissue>
    </source>
</reference>
<dbReference type="GO" id="GO:0140284">
    <property type="term" value="C:endoplasmic reticulum-endosome membrane contact site"/>
    <property type="evidence" value="ECO:0007669"/>
    <property type="project" value="TreeGrafter"/>
</dbReference>
<dbReference type="EMBL" id="JAPWDV010000002">
    <property type="protein sequence ID" value="KAJ6218849.1"/>
    <property type="molecule type" value="Genomic_DNA"/>
</dbReference>